<dbReference type="STRING" id="3641.A0A061E1X3"/>
<comment type="subunit">
    <text evidence="21">Interacts with ABCG40.</text>
</comment>
<dbReference type="GO" id="GO:0005886">
    <property type="term" value="C:plasma membrane"/>
    <property type="evidence" value="ECO:0000318"/>
    <property type="project" value="GO_Central"/>
</dbReference>
<evidence type="ECO:0000256" key="1">
    <source>
        <dbReference type="ARBA" id="ARBA00004251"/>
    </source>
</evidence>
<evidence type="ECO:0000256" key="15">
    <source>
        <dbReference type="ARBA" id="ARBA00022989"/>
    </source>
</evidence>
<dbReference type="InterPro" id="IPR050528">
    <property type="entry name" value="L-type_Lectin-RKs"/>
</dbReference>
<comment type="function">
    <text evidence="19">Involved in resistance response to the pathogenic oomycetes Phytophthora infestans and Phytophthora capsici.</text>
</comment>
<evidence type="ECO:0000256" key="13">
    <source>
        <dbReference type="ARBA" id="ARBA00022821"/>
    </source>
</evidence>
<sequence length="665" mass="73789">MADRSFCAHHFHGPLYLFNSLFYLFFHYSSLHALQFNFPDFSGTPYLNVSGDASFTDGVLSLTRSRTGTSFVDSVGRAVYPEEIQLWDPVTRKAADFFTHFSFNISMLQPPNGGDGIAFFMAPNGSTIPDFSWGECLALIKNCSNFNASGIVAVEFDTYQNDWDPSDNHIGININSIRSAANITFNTSIKNGSKAHAWISYDSRTTNLSVFLTYLKNPIFSGNSSLSYKVNLSKVLPEWVTVGFSSATGYRTEIHNIASWEFNSTKLSSGPDKRGGGGGGRGGVHIGAIVGGVIGGSLAAVGTILIMVFFWRKKGQKKKEEDSEQDDSIDREFEHGTGPKRFSFAELVRATNNFAEEGKLGEGGFGGVYKGFLSSLNSSIAVKRVSRISKQGKKEYIAEVKIITKLRHKNLVQLIGWCHEKGEFLLIYEFMPNGSLDSHLFGGQNQLSWARYKIALGLASALLYLHEEWEQTVIHRDIKSSNVMLDSNFNARLGDFGLARLMDQELGIKITRPAGTFGYMAPEYVSKGKASKASDIYSFGVVVLEIACGRRSIESKTKEAETSLLDWVWRSYENERLVNVADEKLHMDFDLEQMERLMIVGLWCAHPDCNFRPSIRQALHVLNFEAPLPNLPKKMPVPKYDIPATSSSSSSCEPLMSDSVLTVGR</sequence>
<keyword evidence="10" id="KW-0430">Lectin</keyword>
<evidence type="ECO:0000256" key="24">
    <source>
        <dbReference type="SAM" id="Phobius"/>
    </source>
</evidence>
<keyword evidence="15 24" id="KW-1133">Transmembrane helix</keyword>
<evidence type="ECO:0000256" key="10">
    <source>
        <dbReference type="ARBA" id="ARBA00022734"/>
    </source>
</evidence>
<dbReference type="GO" id="GO:0030246">
    <property type="term" value="F:carbohydrate binding"/>
    <property type="evidence" value="ECO:0007669"/>
    <property type="project" value="UniProtKB-KW"/>
</dbReference>
<evidence type="ECO:0000256" key="14">
    <source>
        <dbReference type="ARBA" id="ARBA00022840"/>
    </source>
</evidence>
<evidence type="ECO:0000256" key="5">
    <source>
        <dbReference type="ARBA" id="ARBA00022475"/>
    </source>
</evidence>
<evidence type="ECO:0000256" key="3">
    <source>
        <dbReference type="ARBA" id="ARBA00010217"/>
    </source>
</evidence>
<accession>A0A061E1X3</accession>
<dbReference type="CDD" id="cd06899">
    <property type="entry name" value="lectin_legume_LecRK_Arcelin_ConA"/>
    <property type="match status" value="1"/>
</dbReference>
<dbReference type="SUPFAM" id="SSF49899">
    <property type="entry name" value="Concanavalin A-like lectins/glucanases"/>
    <property type="match status" value="1"/>
</dbReference>
<dbReference type="Gramene" id="EOX98617">
    <property type="protein sequence ID" value="EOX98617"/>
    <property type="gene ID" value="TCM_007329"/>
</dbReference>
<dbReference type="AlphaFoldDB" id="A0A061E1X3"/>
<dbReference type="PROSITE" id="PS50011">
    <property type="entry name" value="PROTEIN_KINASE_DOM"/>
    <property type="match status" value="1"/>
</dbReference>
<keyword evidence="7" id="KW-0808">Transferase</keyword>
<keyword evidence="27" id="KW-1185">Reference proteome</keyword>
<evidence type="ECO:0000256" key="2">
    <source>
        <dbReference type="ARBA" id="ARBA00008536"/>
    </source>
</evidence>
<evidence type="ECO:0000256" key="7">
    <source>
        <dbReference type="ARBA" id="ARBA00022679"/>
    </source>
</evidence>
<evidence type="ECO:0000256" key="8">
    <source>
        <dbReference type="ARBA" id="ARBA00022692"/>
    </source>
</evidence>
<dbReference type="GO" id="GO:0009626">
    <property type="term" value="P:plant-type hypersensitive response"/>
    <property type="evidence" value="ECO:0007669"/>
    <property type="project" value="UniProtKB-ARBA"/>
</dbReference>
<keyword evidence="17" id="KW-0675">Receptor</keyword>
<dbReference type="FunFam" id="3.30.200.20:FF:000168">
    <property type="entry name" value="L-type lectin-domain containing receptor kinase IX.1"/>
    <property type="match status" value="1"/>
</dbReference>
<dbReference type="Gene3D" id="3.30.200.20">
    <property type="entry name" value="Phosphorylase Kinase, domain 1"/>
    <property type="match status" value="1"/>
</dbReference>
<evidence type="ECO:0000256" key="6">
    <source>
        <dbReference type="ARBA" id="ARBA00022527"/>
    </source>
</evidence>
<evidence type="ECO:0000256" key="9">
    <source>
        <dbReference type="ARBA" id="ARBA00022729"/>
    </source>
</evidence>
<reference evidence="26 27" key="1">
    <citation type="journal article" date="2013" name="Genome Biol.">
        <title>The genome sequence of the most widely cultivated cacao type and its use to identify candidate genes regulating pod color.</title>
        <authorList>
            <person name="Motamayor J.C."/>
            <person name="Mockaitis K."/>
            <person name="Schmutz J."/>
            <person name="Haiminen N."/>
            <person name="Iii D.L."/>
            <person name="Cornejo O."/>
            <person name="Findley S.D."/>
            <person name="Zheng P."/>
            <person name="Utro F."/>
            <person name="Royaert S."/>
            <person name="Saski C."/>
            <person name="Jenkins J."/>
            <person name="Podicheti R."/>
            <person name="Zhao M."/>
            <person name="Scheffler B.E."/>
            <person name="Stack J.C."/>
            <person name="Feltus F.A."/>
            <person name="Mustiga G.M."/>
            <person name="Amores F."/>
            <person name="Phillips W."/>
            <person name="Marelli J.P."/>
            <person name="May G.D."/>
            <person name="Shapiro H."/>
            <person name="Ma J."/>
            <person name="Bustamante C.D."/>
            <person name="Schnell R.J."/>
            <person name="Main D."/>
            <person name="Gilbert D."/>
            <person name="Parida L."/>
            <person name="Kuhn D.N."/>
        </authorList>
    </citation>
    <scope>NUCLEOTIDE SEQUENCE [LARGE SCALE GENOMIC DNA]</scope>
    <source>
        <strain evidence="27">cv. Matina 1-6</strain>
    </source>
</reference>
<evidence type="ECO:0000313" key="26">
    <source>
        <dbReference type="EMBL" id="EOX98617.1"/>
    </source>
</evidence>
<feature type="transmembrane region" description="Helical" evidence="24">
    <location>
        <begin position="289"/>
        <end position="311"/>
    </location>
</feature>
<comment type="subcellular location">
    <subcellularLocation>
        <location evidence="1">Cell membrane</location>
        <topology evidence="1">Single-pass type I membrane protein</topology>
    </subcellularLocation>
</comment>
<dbReference type="PROSITE" id="PS00108">
    <property type="entry name" value="PROTEIN_KINASE_ST"/>
    <property type="match status" value="1"/>
</dbReference>
<evidence type="ECO:0000256" key="12">
    <source>
        <dbReference type="ARBA" id="ARBA00022777"/>
    </source>
</evidence>
<keyword evidence="18" id="KW-0325">Glycoprotein</keyword>
<evidence type="ECO:0000256" key="17">
    <source>
        <dbReference type="ARBA" id="ARBA00023170"/>
    </source>
</evidence>
<evidence type="ECO:0000256" key="21">
    <source>
        <dbReference type="ARBA" id="ARBA00063357"/>
    </source>
</evidence>
<dbReference type="GO" id="GO:0005524">
    <property type="term" value="F:ATP binding"/>
    <property type="evidence" value="ECO:0007669"/>
    <property type="project" value="UniProtKB-UniRule"/>
</dbReference>
<dbReference type="CDD" id="cd14066">
    <property type="entry name" value="STKc_IRAK"/>
    <property type="match status" value="1"/>
</dbReference>
<keyword evidence="6" id="KW-0723">Serine/threonine-protein kinase</keyword>
<dbReference type="GO" id="GO:0004674">
    <property type="term" value="F:protein serine/threonine kinase activity"/>
    <property type="evidence" value="ECO:0007669"/>
    <property type="project" value="UniProtKB-KW"/>
</dbReference>
<proteinExistence type="inferred from homology"/>
<dbReference type="GO" id="GO:0002229">
    <property type="term" value="P:defense response to oomycetes"/>
    <property type="evidence" value="ECO:0007669"/>
    <property type="project" value="UniProtKB-ARBA"/>
</dbReference>
<dbReference type="InterPro" id="IPR013320">
    <property type="entry name" value="ConA-like_dom_sf"/>
</dbReference>
<protein>
    <recommendedName>
        <fullName evidence="4">non-specific serine/threonine protein kinase</fullName>
        <ecNumber evidence="4">2.7.11.1</ecNumber>
    </recommendedName>
</protein>
<keyword evidence="9" id="KW-0732">Signal</keyword>
<dbReference type="FunFam" id="1.10.510.10:FF:000240">
    <property type="entry name" value="Lectin-domain containing receptor kinase A4.3"/>
    <property type="match status" value="1"/>
</dbReference>
<keyword evidence="5" id="KW-1003">Cell membrane</keyword>
<evidence type="ECO:0000256" key="4">
    <source>
        <dbReference type="ARBA" id="ARBA00012513"/>
    </source>
</evidence>
<dbReference type="InterPro" id="IPR011009">
    <property type="entry name" value="Kinase-like_dom_sf"/>
</dbReference>
<keyword evidence="14 22" id="KW-0067">ATP-binding</keyword>
<dbReference type="InterPro" id="IPR019825">
    <property type="entry name" value="Lectin_legB_Mn/Ca_BS"/>
</dbReference>
<dbReference type="Gene3D" id="1.10.510.10">
    <property type="entry name" value="Transferase(Phosphotransferase) domain 1"/>
    <property type="match status" value="1"/>
</dbReference>
<dbReference type="Pfam" id="PF00139">
    <property type="entry name" value="Lectin_legB"/>
    <property type="match status" value="1"/>
</dbReference>
<feature type="domain" description="Protein kinase" evidence="25">
    <location>
        <begin position="354"/>
        <end position="631"/>
    </location>
</feature>
<dbReference type="InterPro" id="IPR000985">
    <property type="entry name" value="Lectin_LegA_CS"/>
</dbReference>
<name>A0A061E1X3_THECC</name>
<comment type="similarity">
    <text evidence="3">In the C-terminal section; belongs to the protein kinase superfamily. Ser/Thr protein kinase family.</text>
</comment>
<evidence type="ECO:0000256" key="19">
    <source>
        <dbReference type="ARBA" id="ARBA00058054"/>
    </source>
</evidence>
<dbReference type="InParanoid" id="A0A061E1X3"/>
<keyword evidence="16 24" id="KW-0472">Membrane</keyword>
<dbReference type="PROSITE" id="PS00107">
    <property type="entry name" value="PROTEIN_KINASE_ATP"/>
    <property type="match status" value="1"/>
</dbReference>
<dbReference type="OMA" id="MAPEYIC"/>
<comment type="similarity">
    <text evidence="2">In the N-terminal section; belongs to the leguminous lectin family.</text>
</comment>
<keyword evidence="11 22" id="KW-0547">Nucleotide-binding</keyword>
<dbReference type="PROSITE" id="PS00307">
    <property type="entry name" value="LECTIN_LEGUME_BETA"/>
    <property type="match status" value="1"/>
</dbReference>
<evidence type="ECO:0000256" key="22">
    <source>
        <dbReference type="PROSITE-ProRule" id="PRU10141"/>
    </source>
</evidence>
<dbReference type="Proteomes" id="UP000026915">
    <property type="component" value="Chromosome 2"/>
</dbReference>
<dbReference type="EC" id="2.7.11.1" evidence="4"/>
<dbReference type="PROSITE" id="PS00308">
    <property type="entry name" value="LECTIN_LEGUME_ALPHA"/>
    <property type="match status" value="1"/>
</dbReference>
<dbReference type="SUPFAM" id="SSF56112">
    <property type="entry name" value="Protein kinase-like (PK-like)"/>
    <property type="match status" value="1"/>
</dbReference>
<evidence type="ECO:0000256" key="18">
    <source>
        <dbReference type="ARBA" id="ARBA00023180"/>
    </source>
</evidence>
<keyword evidence="8 24" id="KW-0812">Transmembrane</keyword>
<evidence type="ECO:0000256" key="16">
    <source>
        <dbReference type="ARBA" id="ARBA00023136"/>
    </source>
</evidence>
<dbReference type="PANTHER" id="PTHR27007">
    <property type="match status" value="1"/>
</dbReference>
<evidence type="ECO:0000256" key="11">
    <source>
        <dbReference type="ARBA" id="ARBA00022741"/>
    </source>
</evidence>
<dbReference type="FunFam" id="2.60.120.200:FF:000103">
    <property type="entry name" value="L-type lectin-domain containing receptor kinase IX.1"/>
    <property type="match status" value="1"/>
</dbReference>
<evidence type="ECO:0000259" key="25">
    <source>
        <dbReference type="PROSITE" id="PS50011"/>
    </source>
</evidence>
<dbReference type="InterPro" id="IPR008271">
    <property type="entry name" value="Ser/Thr_kinase_AS"/>
</dbReference>
<dbReference type="Pfam" id="PF00069">
    <property type="entry name" value="Pkinase"/>
    <property type="match status" value="1"/>
</dbReference>
<feature type="region of interest" description="Disordered" evidence="23">
    <location>
        <begin position="643"/>
        <end position="665"/>
    </location>
</feature>
<keyword evidence="12 26" id="KW-0418">Kinase</keyword>
<dbReference type="SMART" id="SM00220">
    <property type="entry name" value="S_TKc"/>
    <property type="match status" value="1"/>
</dbReference>
<dbReference type="InterPro" id="IPR000719">
    <property type="entry name" value="Prot_kinase_dom"/>
</dbReference>
<evidence type="ECO:0000256" key="20">
    <source>
        <dbReference type="ARBA" id="ARBA00058818"/>
    </source>
</evidence>
<gene>
    <name evidence="26" type="ORF">TCM_007329</name>
</gene>
<feature type="binding site" evidence="22">
    <location>
        <position position="383"/>
    </location>
    <ligand>
        <name>ATP</name>
        <dbReference type="ChEBI" id="CHEBI:30616"/>
    </ligand>
</feature>
<keyword evidence="13" id="KW-0611">Plant defense</keyword>
<dbReference type="EMBL" id="CM001880">
    <property type="protein sequence ID" value="EOX98617.1"/>
    <property type="molecule type" value="Genomic_DNA"/>
</dbReference>
<dbReference type="InterPro" id="IPR001220">
    <property type="entry name" value="Legume_lectin_dom"/>
</dbReference>
<comment type="function">
    <text evidence="20">Promotes hydrogen peroxide H(2)O(2) production and cell death.</text>
</comment>
<organism evidence="26 27">
    <name type="scientific">Theobroma cacao</name>
    <name type="common">Cacao</name>
    <name type="synonym">Cocoa</name>
    <dbReference type="NCBI Taxonomy" id="3641"/>
    <lineage>
        <taxon>Eukaryota</taxon>
        <taxon>Viridiplantae</taxon>
        <taxon>Streptophyta</taxon>
        <taxon>Embryophyta</taxon>
        <taxon>Tracheophyta</taxon>
        <taxon>Spermatophyta</taxon>
        <taxon>Magnoliopsida</taxon>
        <taxon>eudicotyledons</taxon>
        <taxon>Gunneridae</taxon>
        <taxon>Pentapetalae</taxon>
        <taxon>rosids</taxon>
        <taxon>malvids</taxon>
        <taxon>Malvales</taxon>
        <taxon>Malvaceae</taxon>
        <taxon>Byttnerioideae</taxon>
        <taxon>Theobroma</taxon>
    </lineage>
</organism>
<evidence type="ECO:0000313" key="27">
    <source>
        <dbReference type="Proteomes" id="UP000026915"/>
    </source>
</evidence>
<dbReference type="Gene3D" id="2.60.120.200">
    <property type="match status" value="1"/>
</dbReference>
<evidence type="ECO:0000256" key="23">
    <source>
        <dbReference type="SAM" id="MobiDB-lite"/>
    </source>
</evidence>
<dbReference type="InterPro" id="IPR017441">
    <property type="entry name" value="Protein_kinase_ATP_BS"/>
</dbReference>